<evidence type="ECO:0000256" key="3">
    <source>
        <dbReference type="SAM" id="SignalP"/>
    </source>
</evidence>
<dbReference type="CDD" id="cd00041">
    <property type="entry name" value="CUB"/>
    <property type="match status" value="1"/>
</dbReference>
<dbReference type="Proteomes" id="UP000838412">
    <property type="component" value="Chromosome 3"/>
</dbReference>
<dbReference type="Gene3D" id="2.60.120.290">
    <property type="entry name" value="Spermadhesin, CUB domain"/>
    <property type="match status" value="1"/>
</dbReference>
<evidence type="ECO:0000313" key="5">
    <source>
        <dbReference type="EMBL" id="CAH1257021.1"/>
    </source>
</evidence>
<evidence type="ECO:0000256" key="2">
    <source>
        <dbReference type="PROSITE-ProRule" id="PRU00059"/>
    </source>
</evidence>
<keyword evidence="1" id="KW-1015">Disulfide bond</keyword>
<sequence length="577" mass="62507">MCNIFSCGEMAYLTAFLLGIAILCTGVTSDPGDYSGATSGTIIATPGQGPCQWSIEVPGGSSVQLSFETFHLHDADGDVTVYEHCNVGNQLGIFKGPDVPPPVTSYSNKMVVALASPGLGTGTGFRAHYEAVPVPRVAGGKLHSTPDDLSPLHIEEGCLTHAAGDRWATEDEKGLLNCVCGGQYRVCYTVRCLTGISAVTGKDGHWACRSHQETRGSKLPGQAKFVPVPLIVQAVVGLVNWSLGNAVEEPDPQQQILADLQALDNRLDDLHGQLDSLQTGQNWAIGATLYAQAEQRLRDTLDYLTNVLYVDQAGQMQPSAAAQQWADTVLSTGQDGLFSVLNRFHEMVVGSSGLFGSKSLLLTYDATLASSTPRDSAAYWNKLLWFYEYTYSLQVAGYSAWSTALNVKGRQAETSAVMARGRGKLSEQACFLKMYFREWPAGTYGLPMTNTGCPVATNVTWETGSRFQDTGGYNEWSDGLHFPTDTFLDGNVRQEFCMKTSSEGGSGKWPAGNYCIFKKGMCPDDFHEGHITWDDEDVFNDNEISGALPDGVYDANTEIHYCCREDGSYRSKASAMS</sequence>
<dbReference type="EMBL" id="OV696688">
    <property type="protein sequence ID" value="CAH1257021.1"/>
    <property type="molecule type" value="Genomic_DNA"/>
</dbReference>
<proteinExistence type="predicted"/>
<evidence type="ECO:0000259" key="4">
    <source>
        <dbReference type="PROSITE" id="PS01180"/>
    </source>
</evidence>
<evidence type="ECO:0000256" key="1">
    <source>
        <dbReference type="ARBA" id="ARBA00023157"/>
    </source>
</evidence>
<evidence type="ECO:0000313" key="6">
    <source>
        <dbReference type="Proteomes" id="UP000838412"/>
    </source>
</evidence>
<comment type="caution">
    <text evidence="2">Lacks conserved residue(s) required for the propagation of feature annotation.</text>
</comment>
<feature type="signal peptide" evidence="3">
    <location>
        <begin position="1"/>
        <end position="29"/>
    </location>
</feature>
<accession>A0A8J9ZKB8</accession>
<reference evidence="5" key="1">
    <citation type="submission" date="2022-01" db="EMBL/GenBank/DDBJ databases">
        <authorList>
            <person name="Braso-Vives M."/>
        </authorList>
    </citation>
    <scope>NUCLEOTIDE SEQUENCE</scope>
</reference>
<feature type="chain" id="PRO_5035433347" evidence="3">
    <location>
        <begin position="30"/>
        <end position="577"/>
    </location>
</feature>
<dbReference type="OrthoDB" id="5954510at2759"/>
<keyword evidence="3" id="KW-0732">Signal</keyword>
<dbReference type="PANTHER" id="PTHR19324">
    <property type="entry name" value="PERFORIN-LIKE PROTEIN 1"/>
    <property type="match status" value="1"/>
</dbReference>
<dbReference type="PANTHER" id="PTHR19324:SF33">
    <property type="entry name" value="MUCIN-5AC"/>
    <property type="match status" value="1"/>
</dbReference>
<dbReference type="Pfam" id="PF16977">
    <property type="entry name" value="ApeC"/>
    <property type="match status" value="1"/>
</dbReference>
<dbReference type="InterPro" id="IPR035914">
    <property type="entry name" value="Sperma_CUB_dom_sf"/>
</dbReference>
<dbReference type="SMART" id="SM00042">
    <property type="entry name" value="CUB"/>
    <property type="match status" value="1"/>
</dbReference>
<name>A0A8J9ZKB8_BRALA</name>
<gene>
    <name evidence="5" type="primary">CUBN</name>
    <name evidence="5" type="ORF">BLAG_LOCUS15085</name>
</gene>
<dbReference type="PROSITE" id="PS01180">
    <property type="entry name" value="CUB"/>
    <property type="match status" value="1"/>
</dbReference>
<dbReference type="Pfam" id="PF00431">
    <property type="entry name" value="CUB"/>
    <property type="match status" value="1"/>
</dbReference>
<keyword evidence="6" id="KW-1185">Reference proteome</keyword>
<dbReference type="InterPro" id="IPR000859">
    <property type="entry name" value="CUB_dom"/>
</dbReference>
<feature type="domain" description="CUB" evidence="4">
    <location>
        <begin position="7"/>
        <end position="132"/>
    </location>
</feature>
<dbReference type="AlphaFoldDB" id="A0A8J9ZKB8"/>
<protein>
    <submittedName>
        <fullName evidence="5">CUBN protein</fullName>
    </submittedName>
</protein>
<dbReference type="InterPro" id="IPR031569">
    <property type="entry name" value="ApeC"/>
</dbReference>
<organism evidence="5 6">
    <name type="scientific">Branchiostoma lanceolatum</name>
    <name type="common">Common lancelet</name>
    <name type="synonym">Amphioxus lanceolatum</name>
    <dbReference type="NCBI Taxonomy" id="7740"/>
    <lineage>
        <taxon>Eukaryota</taxon>
        <taxon>Metazoa</taxon>
        <taxon>Chordata</taxon>
        <taxon>Cephalochordata</taxon>
        <taxon>Leptocardii</taxon>
        <taxon>Amphioxiformes</taxon>
        <taxon>Branchiostomatidae</taxon>
        <taxon>Branchiostoma</taxon>
    </lineage>
</organism>
<dbReference type="SUPFAM" id="SSF49854">
    <property type="entry name" value="Spermadhesin, CUB domain"/>
    <property type="match status" value="1"/>
</dbReference>